<feature type="domain" description="Small-subunit processome Utp12" evidence="5">
    <location>
        <begin position="186"/>
        <end position="288"/>
    </location>
</feature>
<evidence type="ECO:0000313" key="7">
    <source>
        <dbReference type="Proteomes" id="UP000044602"/>
    </source>
</evidence>
<feature type="region of interest" description="Disordered" evidence="4">
    <location>
        <begin position="350"/>
        <end position="474"/>
    </location>
</feature>
<accession>A0A0G4MPC1</accession>
<evidence type="ECO:0000259" key="5">
    <source>
        <dbReference type="Pfam" id="PF04003"/>
    </source>
</evidence>
<comment type="similarity">
    <text evidence="3">Belongs to the UTP5 family.</text>
</comment>
<evidence type="ECO:0000256" key="1">
    <source>
        <dbReference type="ARBA" id="ARBA00004123"/>
    </source>
</evidence>
<dbReference type="GO" id="GO:0000462">
    <property type="term" value="P:maturation of SSU-rRNA from tricistronic rRNA transcript (SSU-rRNA, 5.8S rRNA, LSU-rRNA)"/>
    <property type="evidence" value="ECO:0007669"/>
    <property type="project" value="TreeGrafter"/>
</dbReference>
<evidence type="ECO:0000256" key="4">
    <source>
        <dbReference type="SAM" id="MobiDB-lite"/>
    </source>
</evidence>
<dbReference type="InterPro" id="IPR007148">
    <property type="entry name" value="SSU_processome_Utp12"/>
</dbReference>
<dbReference type="PANTHER" id="PTHR44267:SF1">
    <property type="entry name" value="WD REPEAT-CONTAINING PROTEIN 43"/>
    <property type="match status" value="1"/>
</dbReference>
<feature type="compositionally biased region" description="Acidic residues" evidence="4">
    <location>
        <begin position="308"/>
        <end position="322"/>
    </location>
</feature>
<evidence type="ECO:0000256" key="3">
    <source>
        <dbReference type="ARBA" id="ARBA00038335"/>
    </source>
</evidence>
<sequence>MSAKRKASARFAPPAIKSAIKVATKARIDESRTAVSSTDNIQASARNQTQETIDISSDSNSDDDDDEDASDDGAGSDNLMNGVEATGAAPSIAAANSTTQATTTDTADADSEDAEDATSPSFGELLRGTIDVPAILSQQALSSAPKASASKALTATTTTATATTPLDPPSLSFLSTVLTQALRTEDTELLESCLQITDTPSIHATIERLDSALAGVLLTRLAARFHRRPGRAGSLMAWVKWTLVAHGGALALQPKVLDRLVALQKVLNERARGLPSLLALKGKLDMLDAQMQLRQSRQRGRGRGVAGAEDDDDDEEDDEDEEGAIYVEGEEADVDVAIAEANGALLALEEGDDNVPGTNGFAADSDVDDDDSDVEEPESDDDGEEVLDEDDVDHLDVEDSMDEDEDSDAEAAPPSKLRKTARSFGKRQRIQGDEVGTGFEKTSREGAPTGSTPLATHPSVWHERPRRSIGSVPG</sequence>
<dbReference type="InterPro" id="IPR052414">
    <property type="entry name" value="U3_snoRNA-assoc_WDR"/>
</dbReference>
<dbReference type="Pfam" id="PF04003">
    <property type="entry name" value="Utp12"/>
    <property type="match status" value="1"/>
</dbReference>
<evidence type="ECO:0000313" key="6">
    <source>
        <dbReference type="EMBL" id="CRK35885.1"/>
    </source>
</evidence>
<feature type="compositionally biased region" description="Low complexity" evidence="4">
    <location>
        <begin position="93"/>
        <end position="106"/>
    </location>
</feature>
<dbReference type="PANTHER" id="PTHR44267">
    <property type="entry name" value="WD REPEAT-CONTAINING PROTEIN 43"/>
    <property type="match status" value="1"/>
</dbReference>
<gene>
    <name evidence="6" type="ORF">BN1708_006819</name>
</gene>
<keyword evidence="2" id="KW-0539">Nucleus</keyword>
<dbReference type="EMBL" id="CVQH01023750">
    <property type="protein sequence ID" value="CRK35885.1"/>
    <property type="molecule type" value="Genomic_DNA"/>
</dbReference>
<feature type="compositionally biased region" description="Acidic residues" evidence="4">
    <location>
        <begin position="107"/>
        <end position="116"/>
    </location>
</feature>
<feature type="region of interest" description="Disordered" evidence="4">
    <location>
        <begin position="295"/>
        <end position="322"/>
    </location>
</feature>
<feature type="compositionally biased region" description="Polar residues" evidence="4">
    <location>
        <begin position="33"/>
        <end position="52"/>
    </location>
</feature>
<feature type="compositionally biased region" description="Basic residues" evidence="4">
    <location>
        <begin position="416"/>
        <end position="429"/>
    </location>
</feature>
<feature type="compositionally biased region" description="Acidic residues" evidence="4">
    <location>
        <begin position="365"/>
        <end position="409"/>
    </location>
</feature>
<dbReference type="STRING" id="100787.A0A0G4MPC1"/>
<name>A0A0G4MPC1_VERLO</name>
<protein>
    <recommendedName>
        <fullName evidence="5">Small-subunit processome Utp12 domain-containing protein</fullName>
    </recommendedName>
</protein>
<dbReference type="GO" id="GO:0005730">
    <property type="term" value="C:nucleolus"/>
    <property type="evidence" value="ECO:0007669"/>
    <property type="project" value="TreeGrafter"/>
</dbReference>
<keyword evidence="7" id="KW-1185">Reference proteome</keyword>
<evidence type="ECO:0000256" key="2">
    <source>
        <dbReference type="ARBA" id="ARBA00023242"/>
    </source>
</evidence>
<feature type="compositionally biased region" description="Acidic residues" evidence="4">
    <location>
        <begin position="60"/>
        <end position="71"/>
    </location>
</feature>
<dbReference type="AlphaFoldDB" id="A0A0G4MPC1"/>
<comment type="subcellular location">
    <subcellularLocation>
        <location evidence="1">Nucleus</location>
    </subcellularLocation>
</comment>
<dbReference type="Proteomes" id="UP000044602">
    <property type="component" value="Unassembled WGS sequence"/>
</dbReference>
<organism evidence="6 7">
    <name type="scientific">Verticillium longisporum</name>
    <name type="common">Verticillium dahliae var. longisporum</name>
    <dbReference type="NCBI Taxonomy" id="100787"/>
    <lineage>
        <taxon>Eukaryota</taxon>
        <taxon>Fungi</taxon>
        <taxon>Dikarya</taxon>
        <taxon>Ascomycota</taxon>
        <taxon>Pezizomycotina</taxon>
        <taxon>Sordariomycetes</taxon>
        <taxon>Hypocreomycetidae</taxon>
        <taxon>Glomerellales</taxon>
        <taxon>Plectosphaerellaceae</taxon>
        <taxon>Verticillium</taxon>
    </lineage>
</organism>
<reference evidence="6 7" key="1">
    <citation type="submission" date="2015-05" db="EMBL/GenBank/DDBJ databases">
        <authorList>
            <person name="Wang D.B."/>
            <person name="Wang M."/>
        </authorList>
    </citation>
    <scope>NUCLEOTIDE SEQUENCE [LARGE SCALE GENOMIC DNA]</scope>
    <source>
        <strain evidence="6">VL1</strain>
    </source>
</reference>
<proteinExistence type="inferred from homology"/>
<feature type="region of interest" description="Disordered" evidence="4">
    <location>
        <begin position="23"/>
        <end position="122"/>
    </location>
</feature>